<dbReference type="EMBL" id="AP026866">
    <property type="protein sequence ID" value="BDS05418.1"/>
    <property type="molecule type" value="Genomic_DNA"/>
</dbReference>
<dbReference type="InterPro" id="IPR016164">
    <property type="entry name" value="FAD-linked_Oxase-like_C"/>
</dbReference>
<dbReference type="PANTHER" id="PTHR42973:SF39">
    <property type="entry name" value="FAD-BINDING PCMH-TYPE DOMAIN-CONTAINING PROTEIN"/>
    <property type="match status" value="1"/>
</dbReference>
<dbReference type="GO" id="GO:0016491">
    <property type="term" value="F:oxidoreductase activity"/>
    <property type="evidence" value="ECO:0007669"/>
    <property type="project" value="UniProtKB-KW"/>
</dbReference>
<dbReference type="PROSITE" id="PS51387">
    <property type="entry name" value="FAD_PCMH"/>
    <property type="match status" value="1"/>
</dbReference>
<dbReference type="InterPro" id="IPR036318">
    <property type="entry name" value="FAD-bd_PCMH-like_sf"/>
</dbReference>
<dbReference type="GO" id="GO:0071949">
    <property type="term" value="F:FAD binding"/>
    <property type="evidence" value="ECO:0007669"/>
    <property type="project" value="InterPro"/>
</dbReference>
<dbReference type="InterPro" id="IPR006094">
    <property type="entry name" value="Oxid_FAD_bind_N"/>
</dbReference>
<evidence type="ECO:0000259" key="6">
    <source>
        <dbReference type="PROSITE" id="PS51387"/>
    </source>
</evidence>
<dbReference type="AlphaFoldDB" id="A0AAT9FHF5"/>
<dbReference type="Pfam" id="PF08031">
    <property type="entry name" value="BBE"/>
    <property type="match status" value="1"/>
</dbReference>
<comment type="similarity">
    <text evidence="2">Belongs to the oxygen-dependent FAD-linked oxidoreductase family.</text>
</comment>
<dbReference type="SUPFAM" id="SSF55103">
    <property type="entry name" value="FAD-linked oxidases, C-terminal domain"/>
    <property type="match status" value="1"/>
</dbReference>
<dbReference type="PANTHER" id="PTHR42973">
    <property type="entry name" value="BINDING OXIDOREDUCTASE, PUTATIVE (AFU_ORTHOLOGUE AFUA_1G17690)-RELATED"/>
    <property type="match status" value="1"/>
</dbReference>
<dbReference type="InterPro" id="IPR016166">
    <property type="entry name" value="FAD-bd_PCMH"/>
</dbReference>
<protein>
    <recommendedName>
        <fullName evidence="6">FAD-binding PCMH-type domain-containing protein</fullName>
    </recommendedName>
</protein>
<dbReference type="InterPro" id="IPR006093">
    <property type="entry name" value="Oxy_OxRdtase_FAD_BS"/>
</dbReference>
<keyword evidence="4" id="KW-0274">FAD</keyword>
<evidence type="ECO:0000256" key="3">
    <source>
        <dbReference type="ARBA" id="ARBA00022630"/>
    </source>
</evidence>
<comment type="cofactor">
    <cofactor evidence="1">
        <name>FAD</name>
        <dbReference type="ChEBI" id="CHEBI:57692"/>
    </cofactor>
</comment>
<accession>A0AAT9FHF5</accession>
<evidence type="ECO:0000256" key="1">
    <source>
        <dbReference type="ARBA" id="ARBA00001974"/>
    </source>
</evidence>
<dbReference type="SUPFAM" id="SSF56176">
    <property type="entry name" value="FAD-binding/transporter-associated domain-like"/>
    <property type="match status" value="1"/>
</dbReference>
<dbReference type="KEGG" id="osu:NT6N_04580"/>
<evidence type="ECO:0000256" key="4">
    <source>
        <dbReference type="ARBA" id="ARBA00022827"/>
    </source>
</evidence>
<gene>
    <name evidence="7" type="ORF">NT6N_04580</name>
</gene>
<dbReference type="Gene3D" id="3.40.462.20">
    <property type="match status" value="1"/>
</dbReference>
<keyword evidence="5" id="KW-0560">Oxidoreductase</keyword>
<feature type="domain" description="FAD-binding PCMH-type" evidence="6">
    <location>
        <begin position="59"/>
        <end position="228"/>
    </location>
</feature>
<dbReference type="Gene3D" id="3.30.43.10">
    <property type="entry name" value="Uridine Diphospho-n-acetylenolpyruvylglucosamine Reductase, domain 2"/>
    <property type="match status" value="1"/>
</dbReference>
<dbReference type="Gene3D" id="3.30.465.10">
    <property type="match status" value="1"/>
</dbReference>
<dbReference type="PROSITE" id="PS00862">
    <property type="entry name" value="OX2_COVAL_FAD"/>
    <property type="match status" value="1"/>
</dbReference>
<evidence type="ECO:0000256" key="5">
    <source>
        <dbReference type="ARBA" id="ARBA00023002"/>
    </source>
</evidence>
<dbReference type="PROSITE" id="PS51257">
    <property type="entry name" value="PROKAR_LIPOPROTEIN"/>
    <property type="match status" value="1"/>
</dbReference>
<dbReference type="InterPro" id="IPR050416">
    <property type="entry name" value="FAD-linked_Oxidoreductase"/>
</dbReference>
<name>A0AAT9FHF5_9BACT</name>
<evidence type="ECO:0000256" key="2">
    <source>
        <dbReference type="ARBA" id="ARBA00005466"/>
    </source>
</evidence>
<dbReference type="InterPro" id="IPR012951">
    <property type="entry name" value="BBE"/>
</dbReference>
<proteinExistence type="inferred from homology"/>
<dbReference type="InterPro" id="IPR016169">
    <property type="entry name" value="FAD-bd_PCMH_sub2"/>
</dbReference>
<dbReference type="Pfam" id="PF01565">
    <property type="entry name" value="FAD_binding_4"/>
    <property type="match status" value="1"/>
</dbReference>
<evidence type="ECO:0000313" key="7">
    <source>
        <dbReference type="EMBL" id="BDS05418.1"/>
    </source>
</evidence>
<dbReference type="InterPro" id="IPR016167">
    <property type="entry name" value="FAD-bd_PCMH_sub1"/>
</dbReference>
<organism evidence="7">
    <name type="scientific">Oceaniferula spumae</name>
    <dbReference type="NCBI Taxonomy" id="2979115"/>
    <lineage>
        <taxon>Bacteria</taxon>
        <taxon>Pseudomonadati</taxon>
        <taxon>Verrucomicrobiota</taxon>
        <taxon>Verrucomicrobiia</taxon>
        <taxon>Verrucomicrobiales</taxon>
        <taxon>Verrucomicrobiaceae</taxon>
        <taxon>Oceaniferula</taxon>
    </lineage>
</organism>
<sequence length="473" mass="52318">MYFGRREVIHTISFGSLACLFGLGRAFTQTKTAAGELPFFLTPEKAGYGQACQLFNSRLKLRPKIVAVCQSETEVAAALRYAHGKNTQVTVKSGGHSFEGFSSNNGGLMVDLSGMKTMTYDSKQKTLKAQPGCKLGDVGKLLFPKGRLLPSGSCAGVGLAGLTLGGGYGLFARKYGLTCDHLIGVRMVDGQGNVHDSDQQPDLLKVCRGGGNGNFGIITELRFRTVPAPKSFSSKRIRFRNLTPEKVGDLAKLWFKATDGLPGDVFSAFVLNGTQLTVLITFFEPASRQVVETHFGPMAKDAWKSEPVHVAPTERAIRRYYGRSGPLPFKNASAGYYKSHADIASVIPRIAEQVADVSGTVWQINTLGGRINSHDFAKESVYPHRSYPWLGEIQAYWDRESRATKCIENVRAVQKILLGAGINKHYRNYPDIEFKDWERSYYGDESLKMIRQMKQRFDPADIIRHPQSIRLES</sequence>
<reference evidence="7" key="1">
    <citation type="submission" date="2024-07" db="EMBL/GenBank/DDBJ databases">
        <title>Complete genome sequence of Verrucomicrobiaceae bacterium NT6N.</title>
        <authorList>
            <person name="Huang C."/>
            <person name="Takami H."/>
            <person name="Hamasaki K."/>
        </authorList>
    </citation>
    <scope>NUCLEOTIDE SEQUENCE</scope>
    <source>
        <strain evidence="7">NT6N</strain>
    </source>
</reference>
<keyword evidence="3" id="KW-0285">Flavoprotein</keyword>